<keyword evidence="16" id="KW-0378">Hydrolase</keyword>
<evidence type="ECO:0000256" key="14">
    <source>
        <dbReference type="ARBA" id="ARBA00022741"/>
    </source>
</evidence>
<evidence type="ECO:0000256" key="21">
    <source>
        <dbReference type="ARBA" id="ARBA00030980"/>
    </source>
</evidence>
<dbReference type="InterPro" id="IPR011009">
    <property type="entry name" value="Kinase-like_dom_sf"/>
</dbReference>
<name>A0AA38H7Q3_9TREE</name>
<evidence type="ECO:0000313" key="27">
    <source>
        <dbReference type="Proteomes" id="UP001164286"/>
    </source>
</evidence>
<evidence type="ECO:0000256" key="9">
    <source>
        <dbReference type="ARBA" id="ARBA00022454"/>
    </source>
</evidence>
<evidence type="ECO:0000256" key="12">
    <source>
        <dbReference type="ARBA" id="ARBA00022679"/>
    </source>
</evidence>
<evidence type="ECO:0000256" key="5">
    <source>
        <dbReference type="ARBA" id="ARBA00011534"/>
    </source>
</evidence>
<evidence type="ECO:0000256" key="13">
    <source>
        <dbReference type="ARBA" id="ARBA00022694"/>
    </source>
</evidence>
<keyword evidence="20" id="KW-0539">Nucleus</keyword>
<keyword evidence="18" id="KW-0779">Telomere</keyword>
<evidence type="ECO:0000256" key="23">
    <source>
        <dbReference type="ARBA" id="ARBA00047899"/>
    </source>
</evidence>
<evidence type="ECO:0000313" key="26">
    <source>
        <dbReference type="EMBL" id="KAI9635950.1"/>
    </source>
</evidence>
<evidence type="ECO:0000256" key="8">
    <source>
        <dbReference type="ARBA" id="ARBA00019973"/>
    </source>
</evidence>
<dbReference type="RefSeq" id="XP_052945727.1">
    <property type="nucleotide sequence ID" value="XM_053087101.1"/>
</dbReference>
<evidence type="ECO:0000256" key="19">
    <source>
        <dbReference type="ARBA" id="ARBA00023159"/>
    </source>
</evidence>
<comment type="similarity">
    <text evidence="4">Belongs to the protein kinase superfamily. BUD32 family.</text>
</comment>
<comment type="function">
    <text evidence="1">Component of the EKC/KEOPS complex that is required for the formation of a threonylcarbamoyl group on adenosine at position 37 (t(6)A37) in tRNAs that read codons beginning with adenine. The complex is probably involved in the transfer of the threonylcarbamoyl moiety of threonylcarbamoyl-AMP (TC-AMP) to the N6 group of A37. BUD32 has ATPase activity in the context of the EKC/KEOPS complex and likely plays a supporting role to the catalytic subunit KAE1. The EKC/KEOPS complex also promotes both telomere uncapping and telomere elongation. The complex is required for efficient recruitment of transcriptional coactivators.</text>
</comment>
<organism evidence="26 27">
    <name type="scientific">Dioszegia hungarica</name>
    <dbReference type="NCBI Taxonomy" id="4972"/>
    <lineage>
        <taxon>Eukaryota</taxon>
        <taxon>Fungi</taxon>
        <taxon>Dikarya</taxon>
        <taxon>Basidiomycota</taxon>
        <taxon>Agaricomycotina</taxon>
        <taxon>Tremellomycetes</taxon>
        <taxon>Tremellales</taxon>
        <taxon>Bulleribasidiaceae</taxon>
        <taxon>Dioszegia</taxon>
    </lineage>
</organism>
<dbReference type="InterPro" id="IPR002575">
    <property type="entry name" value="Aminoglycoside_PTrfase"/>
</dbReference>
<gene>
    <name evidence="26" type="ORF">MKK02DRAFT_25838</name>
</gene>
<dbReference type="Proteomes" id="UP001164286">
    <property type="component" value="Unassembled WGS sequence"/>
</dbReference>
<dbReference type="GO" id="GO:0016787">
    <property type="term" value="F:hydrolase activity"/>
    <property type="evidence" value="ECO:0007669"/>
    <property type="project" value="UniProtKB-KW"/>
</dbReference>
<protein>
    <recommendedName>
        <fullName evidence="8">EKC/KEOPS complex subunit BUD32</fullName>
        <ecNumber evidence="6">2.7.11.1</ecNumber>
    </recommendedName>
    <alternativeName>
        <fullName evidence="21 22">Atypical Serine/threonine protein kinase BUD32</fullName>
    </alternativeName>
    <alternativeName>
        <fullName evidence="7">EKC/KEOPS complex subunit bud32</fullName>
    </alternativeName>
</protein>
<evidence type="ECO:0000256" key="24">
    <source>
        <dbReference type="ARBA" id="ARBA00048679"/>
    </source>
</evidence>
<dbReference type="EMBL" id="JAKWFO010000005">
    <property type="protein sequence ID" value="KAI9635950.1"/>
    <property type="molecule type" value="Genomic_DNA"/>
</dbReference>
<keyword evidence="15 26" id="KW-0418">Kinase</keyword>
<evidence type="ECO:0000256" key="11">
    <source>
        <dbReference type="ARBA" id="ARBA00022553"/>
    </source>
</evidence>
<dbReference type="GO" id="GO:0005634">
    <property type="term" value="C:nucleus"/>
    <property type="evidence" value="ECO:0007669"/>
    <property type="project" value="UniProtKB-SubCell"/>
</dbReference>
<keyword evidence="14" id="KW-0547">Nucleotide-binding</keyword>
<evidence type="ECO:0000256" key="3">
    <source>
        <dbReference type="ARBA" id="ARBA00004574"/>
    </source>
</evidence>
<keyword evidence="13" id="KW-0819">tRNA processing</keyword>
<keyword evidence="19" id="KW-0010">Activator</keyword>
<dbReference type="PROSITE" id="PS00109">
    <property type="entry name" value="PROTEIN_KINASE_TYR"/>
    <property type="match status" value="1"/>
</dbReference>
<keyword evidence="10" id="KW-0723">Serine/threonine-protein kinase</keyword>
<dbReference type="GeneID" id="77726302"/>
<comment type="caution">
    <text evidence="26">The sequence shown here is derived from an EMBL/GenBank/DDBJ whole genome shotgun (WGS) entry which is preliminary data.</text>
</comment>
<keyword evidence="17" id="KW-0067">ATP-binding</keyword>
<dbReference type="Gene3D" id="3.30.200.20">
    <property type="entry name" value="Phosphorylase Kinase, domain 1"/>
    <property type="match status" value="1"/>
</dbReference>
<keyword evidence="27" id="KW-1185">Reference proteome</keyword>
<dbReference type="GO" id="GO:0000408">
    <property type="term" value="C:EKC/KEOPS complex"/>
    <property type="evidence" value="ECO:0007669"/>
    <property type="project" value="TreeGrafter"/>
</dbReference>
<dbReference type="SUPFAM" id="SSF56112">
    <property type="entry name" value="Protein kinase-like (PK-like)"/>
    <property type="match status" value="1"/>
</dbReference>
<accession>A0AA38H7Q3</accession>
<evidence type="ECO:0000256" key="15">
    <source>
        <dbReference type="ARBA" id="ARBA00022777"/>
    </source>
</evidence>
<dbReference type="Gene3D" id="1.10.510.10">
    <property type="entry name" value="Transferase(Phosphotransferase) domain 1"/>
    <property type="match status" value="1"/>
</dbReference>
<dbReference type="GO" id="GO:0070525">
    <property type="term" value="P:tRNA threonylcarbamoyladenosine metabolic process"/>
    <property type="evidence" value="ECO:0007669"/>
    <property type="project" value="TreeGrafter"/>
</dbReference>
<sequence length="303" mass="32843">MASTVEPTPFRSASRDLLDSATLIKQGAEARVYALSTHLAPPSVYWPPSSTPSSSNSTPFPPSPALILKHRFPKTYRHPTLDATLTKSRLSFEARALARCLKAGVVVPRVMWVDEREGVLGMEKVEGWSVREILGGGAEGEVEVDAGEAEEEVEEGMERLDVDGEAGGVEESEGWIALKGAGISQEYLMAAIGAALARLHSTGIIHGDLTTSNMMIRLTPGKAEAYDVVMIDFGLSSQAVYVENYAVDLYVLERAFGSTHPASEGLFAGVLEAYGKGMGKKWADIERRLKDVRMRGRKRDMTG</sequence>
<evidence type="ECO:0000259" key="25">
    <source>
        <dbReference type="PROSITE" id="PS50011"/>
    </source>
</evidence>
<evidence type="ECO:0000256" key="7">
    <source>
        <dbReference type="ARBA" id="ARBA00013948"/>
    </source>
</evidence>
<evidence type="ECO:0000256" key="2">
    <source>
        <dbReference type="ARBA" id="ARBA00004123"/>
    </source>
</evidence>
<feature type="domain" description="Protein kinase" evidence="25">
    <location>
        <begin position="18"/>
        <end position="303"/>
    </location>
</feature>
<comment type="catalytic activity">
    <reaction evidence="24">
        <text>L-seryl-[protein] + ATP = O-phospho-L-seryl-[protein] + ADP + H(+)</text>
        <dbReference type="Rhea" id="RHEA:17989"/>
        <dbReference type="Rhea" id="RHEA-COMP:9863"/>
        <dbReference type="Rhea" id="RHEA-COMP:11604"/>
        <dbReference type="ChEBI" id="CHEBI:15378"/>
        <dbReference type="ChEBI" id="CHEBI:29999"/>
        <dbReference type="ChEBI" id="CHEBI:30616"/>
        <dbReference type="ChEBI" id="CHEBI:83421"/>
        <dbReference type="ChEBI" id="CHEBI:456216"/>
        <dbReference type="EC" id="2.7.11.1"/>
    </reaction>
</comment>
<evidence type="ECO:0000256" key="1">
    <source>
        <dbReference type="ARBA" id="ARBA00003747"/>
    </source>
</evidence>
<evidence type="ECO:0000256" key="17">
    <source>
        <dbReference type="ARBA" id="ARBA00022840"/>
    </source>
</evidence>
<evidence type="ECO:0000256" key="18">
    <source>
        <dbReference type="ARBA" id="ARBA00022895"/>
    </source>
</evidence>
<dbReference type="PANTHER" id="PTHR12209:SF0">
    <property type="entry name" value="EKC_KEOPS COMPLEX SUBUNIT TP53RK"/>
    <property type="match status" value="1"/>
</dbReference>
<dbReference type="GO" id="GO:0008033">
    <property type="term" value="P:tRNA processing"/>
    <property type="evidence" value="ECO:0007669"/>
    <property type="project" value="UniProtKB-KW"/>
</dbReference>
<keyword evidence="9" id="KW-0158">Chromosome</keyword>
<dbReference type="PROSITE" id="PS50011">
    <property type="entry name" value="PROTEIN_KINASE_DOM"/>
    <property type="match status" value="1"/>
</dbReference>
<comment type="catalytic activity">
    <reaction evidence="23">
        <text>L-threonyl-[protein] + ATP = O-phospho-L-threonyl-[protein] + ADP + H(+)</text>
        <dbReference type="Rhea" id="RHEA:46608"/>
        <dbReference type="Rhea" id="RHEA-COMP:11060"/>
        <dbReference type="Rhea" id="RHEA-COMP:11605"/>
        <dbReference type="ChEBI" id="CHEBI:15378"/>
        <dbReference type="ChEBI" id="CHEBI:30013"/>
        <dbReference type="ChEBI" id="CHEBI:30616"/>
        <dbReference type="ChEBI" id="CHEBI:61977"/>
        <dbReference type="ChEBI" id="CHEBI:456216"/>
        <dbReference type="EC" id="2.7.11.1"/>
    </reaction>
</comment>
<proteinExistence type="inferred from homology"/>
<dbReference type="Pfam" id="PF01636">
    <property type="entry name" value="APH"/>
    <property type="match status" value="1"/>
</dbReference>
<reference evidence="26" key="1">
    <citation type="journal article" date="2022" name="G3 (Bethesda)">
        <title>High quality genome of the basidiomycete yeast Dioszegia hungarica PDD-24b-2 isolated from cloud water.</title>
        <authorList>
            <person name="Jarrige D."/>
            <person name="Haridas S."/>
            <person name="Bleykasten-Grosshans C."/>
            <person name="Joly M."/>
            <person name="Nadalig T."/>
            <person name="Sancelme M."/>
            <person name="Vuilleumier S."/>
            <person name="Grigoriev I.V."/>
            <person name="Amato P."/>
            <person name="Bringel F."/>
        </authorList>
    </citation>
    <scope>NUCLEOTIDE SEQUENCE</scope>
    <source>
        <strain evidence="26">PDD-24b-2</strain>
    </source>
</reference>
<dbReference type="FunFam" id="3.30.200.20:FF:000201">
    <property type="entry name" value="TP53-regulating kinase isoform X1"/>
    <property type="match status" value="1"/>
</dbReference>
<evidence type="ECO:0000256" key="10">
    <source>
        <dbReference type="ARBA" id="ARBA00022527"/>
    </source>
</evidence>
<evidence type="ECO:0000256" key="20">
    <source>
        <dbReference type="ARBA" id="ARBA00023242"/>
    </source>
</evidence>
<evidence type="ECO:0000256" key="4">
    <source>
        <dbReference type="ARBA" id="ARBA00010630"/>
    </source>
</evidence>
<dbReference type="GO" id="GO:0005524">
    <property type="term" value="F:ATP binding"/>
    <property type="evidence" value="ECO:0007669"/>
    <property type="project" value="UniProtKB-KW"/>
</dbReference>
<keyword evidence="11" id="KW-0597">Phosphoprotein</keyword>
<dbReference type="FunFam" id="1.10.510.10:FF:000323">
    <property type="entry name" value="TP53-regulating kinase, putative"/>
    <property type="match status" value="1"/>
</dbReference>
<dbReference type="AlphaFoldDB" id="A0AA38H7Q3"/>
<comment type="subunit">
    <text evidence="5">Component of the EKC/KEOPS complex composed of at least BUD32, CGI121, GON7, KAE1 and PCC1; the whole complex dimerizes.</text>
</comment>
<dbReference type="InterPro" id="IPR000719">
    <property type="entry name" value="Prot_kinase_dom"/>
</dbReference>
<evidence type="ECO:0000256" key="22">
    <source>
        <dbReference type="ARBA" id="ARBA00033194"/>
    </source>
</evidence>
<dbReference type="PANTHER" id="PTHR12209">
    <property type="entry name" value="NON-SPECIFIC SERINE/THREONINE PROTEIN KINASE"/>
    <property type="match status" value="1"/>
</dbReference>
<keyword evidence="12" id="KW-0808">Transferase</keyword>
<dbReference type="GO" id="GO:0000781">
    <property type="term" value="C:chromosome, telomeric region"/>
    <property type="evidence" value="ECO:0007669"/>
    <property type="project" value="UniProtKB-SubCell"/>
</dbReference>
<dbReference type="InterPro" id="IPR008266">
    <property type="entry name" value="Tyr_kinase_AS"/>
</dbReference>
<evidence type="ECO:0000256" key="16">
    <source>
        <dbReference type="ARBA" id="ARBA00022801"/>
    </source>
</evidence>
<dbReference type="GO" id="GO:0005829">
    <property type="term" value="C:cytosol"/>
    <property type="evidence" value="ECO:0007669"/>
    <property type="project" value="TreeGrafter"/>
</dbReference>
<dbReference type="EC" id="2.7.11.1" evidence="6"/>
<dbReference type="GO" id="GO:0004674">
    <property type="term" value="F:protein serine/threonine kinase activity"/>
    <property type="evidence" value="ECO:0007669"/>
    <property type="project" value="UniProtKB-KW"/>
</dbReference>
<comment type="subcellular location">
    <subcellularLocation>
        <location evidence="3">Chromosome</location>
        <location evidence="3">Telomere</location>
    </subcellularLocation>
    <subcellularLocation>
        <location evidence="2">Nucleus</location>
    </subcellularLocation>
</comment>
<evidence type="ECO:0000256" key="6">
    <source>
        <dbReference type="ARBA" id="ARBA00012513"/>
    </source>
</evidence>